<sequence length="236" mass="26298">MTALLLRLAGPLQSWGTKSRFTRRGTDRIPSKSGLIGLLAAAQGRRRTDPLEELLGLKLAVRTEQPGRMERDFQTAARPGERTPVSVSTRHYLADAVFLAAVEGDPALLEGLQAALRRPHFPLYLGRRSCPPAGPIEHGLRDRAAVDALIAEPWHAAPWFQKAWQAPTASLELVADCDPGEPEAELVRDEPLSFDPRHRQWEWRSVRHHDPVTVENPMFVENPMLAGDRHDPMAVL</sequence>
<organism evidence="2 3">
    <name type="scientific">Pseudonocardia hispaniensis</name>
    <dbReference type="NCBI Taxonomy" id="904933"/>
    <lineage>
        <taxon>Bacteria</taxon>
        <taxon>Bacillati</taxon>
        <taxon>Actinomycetota</taxon>
        <taxon>Actinomycetes</taxon>
        <taxon>Pseudonocardiales</taxon>
        <taxon>Pseudonocardiaceae</taxon>
        <taxon>Pseudonocardia</taxon>
    </lineage>
</organism>
<protein>
    <submittedName>
        <fullName evidence="2">Type I-E CRISPR-associated protein Cas5/CasD</fullName>
    </submittedName>
</protein>
<evidence type="ECO:0000256" key="1">
    <source>
        <dbReference type="ARBA" id="ARBA00023118"/>
    </source>
</evidence>
<dbReference type="InterPro" id="IPR021124">
    <property type="entry name" value="CRISPR-assoc_prot_Cas5"/>
</dbReference>
<gene>
    <name evidence="2" type="primary">cas5e</name>
    <name evidence="2" type="ORF">ACFQE5_21400</name>
</gene>
<keyword evidence="3" id="KW-1185">Reference proteome</keyword>
<dbReference type="Gene3D" id="3.30.70.2660">
    <property type="match status" value="1"/>
</dbReference>
<keyword evidence="1" id="KW-0051">Antiviral defense</keyword>
<dbReference type="RefSeq" id="WP_379587589.1">
    <property type="nucleotide sequence ID" value="NZ_JBHSQW010000044.1"/>
</dbReference>
<evidence type="ECO:0000313" key="2">
    <source>
        <dbReference type="EMBL" id="MFC5996767.1"/>
    </source>
</evidence>
<dbReference type="Proteomes" id="UP001596302">
    <property type="component" value="Unassembled WGS sequence"/>
</dbReference>
<dbReference type="NCBIfam" id="TIGR01868">
    <property type="entry name" value="casD_Cas5e"/>
    <property type="match status" value="1"/>
</dbReference>
<reference evidence="3" key="1">
    <citation type="journal article" date="2019" name="Int. J. Syst. Evol. Microbiol.">
        <title>The Global Catalogue of Microorganisms (GCM) 10K type strain sequencing project: providing services to taxonomists for standard genome sequencing and annotation.</title>
        <authorList>
            <consortium name="The Broad Institute Genomics Platform"/>
            <consortium name="The Broad Institute Genome Sequencing Center for Infectious Disease"/>
            <person name="Wu L."/>
            <person name="Ma J."/>
        </authorList>
    </citation>
    <scope>NUCLEOTIDE SEQUENCE [LARGE SCALE GENOMIC DNA]</scope>
    <source>
        <strain evidence="3">CCM 8391</strain>
    </source>
</reference>
<dbReference type="EMBL" id="JBHSQW010000044">
    <property type="protein sequence ID" value="MFC5996767.1"/>
    <property type="molecule type" value="Genomic_DNA"/>
</dbReference>
<proteinExistence type="predicted"/>
<comment type="caution">
    <text evidence="2">The sequence shown here is derived from an EMBL/GenBank/DDBJ whole genome shotgun (WGS) entry which is preliminary data.</text>
</comment>
<name>A0ABW1J7V7_9PSEU</name>
<accession>A0ABW1J7V7</accession>
<dbReference type="InterPro" id="IPR013422">
    <property type="entry name" value="CRISPR-assoc_prot_Cas5_N"/>
</dbReference>
<evidence type="ECO:0000313" key="3">
    <source>
        <dbReference type="Proteomes" id="UP001596302"/>
    </source>
</evidence>
<dbReference type="NCBIfam" id="TIGR02593">
    <property type="entry name" value="CRISPR_cas5"/>
    <property type="match status" value="1"/>
</dbReference>
<dbReference type="CDD" id="cd09756">
    <property type="entry name" value="Cas5_I-E"/>
    <property type="match status" value="1"/>
</dbReference>
<dbReference type="Pfam" id="PF09704">
    <property type="entry name" value="Cas_Cas5d"/>
    <property type="match status" value="1"/>
</dbReference>
<dbReference type="InterPro" id="IPR010147">
    <property type="entry name" value="CRISPR-assoc_prot_CasD"/>
</dbReference>